<dbReference type="AlphaFoldDB" id="A0A1Q9CQS4"/>
<dbReference type="Proteomes" id="UP000186817">
    <property type="component" value="Unassembled WGS sequence"/>
</dbReference>
<reference evidence="1 2" key="1">
    <citation type="submission" date="2016-02" db="EMBL/GenBank/DDBJ databases">
        <title>Genome analysis of coral dinoflagellate symbionts highlights evolutionary adaptations to a symbiotic lifestyle.</title>
        <authorList>
            <person name="Aranda M."/>
            <person name="Li Y."/>
            <person name="Liew Y.J."/>
            <person name="Baumgarten S."/>
            <person name="Simakov O."/>
            <person name="Wilson M."/>
            <person name="Piel J."/>
            <person name="Ashoor H."/>
            <person name="Bougouffa S."/>
            <person name="Bajic V.B."/>
            <person name="Ryu T."/>
            <person name="Ravasi T."/>
            <person name="Bayer T."/>
            <person name="Micklem G."/>
            <person name="Kim H."/>
            <person name="Bhak J."/>
            <person name="Lajeunesse T.C."/>
            <person name="Voolstra C.R."/>
        </authorList>
    </citation>
    <scope>NUCLEOTIDE SEQUENCE [LARGE SCALE GENOMIC DNA]</scope>
    <source>
        <strain evidence="1 2">CCMP2467</strain>
    </source>
</reference>
<sequence length="109" mass="12458">MRTAFLGRDWPEGARVMPVPSMSGIGTCGQDDLYSNLELRGCRLTHAHLRISSRPQDLVTVSRESVDWSSRKRVQDHPCEEPFADSEMQRCCRLAWLVRAQLRASQIED</sequence>
<evidence type="ECO:0000313" key="2">
    <source>
        <dbReference type="Proteomes" id="UP000186817"/>
    </source>
</evidence>
<accession>A0A1Q9CQS4</accession>
<protein>
    <submittedName>
        <fullName evidence="1">Uncharacterized protein</fullName>
    </submittedName>
</protein>
<name>A0A1Q9CQS4_SYMMI</name>
<organism evidence="1 2">
    <name type="scientific">Symbiodinium microadriaticum</name>
    <name type="common">Dinoflagellate</name>
    <name type="synonym">Zooxanthella microadriatica</name>
    <dbReference type="NCBI Taxonomy" id="2951"/>
    <lineage>
        <taxon>Eukaryota</taxon>
        <taxon>Sar</taxon>
        <taxon>Alveolata</taxon>
        <taxon>Dinophyceae</taxon>
        <taxon>Suessiales</taxon>
        <taxon>Symbiodiniaceae</taxon>
        <taxon>Symbiodinium</taxon>
    </lineage>
</organism>
<keyword evidence="2" id="KW-1185">Reference proteome</keyword>
<proteinExistence type="predicted"/>
<comment type="caution">
    <text evidence="1">The sequence shown here is derived from an EMBL/GenBank/DDBJ whole genome shotgun (WGS) entry which is preliminary data.</text>
</comment>
<evidence type="ECO:0000313" key="1">
    <source>
        <dbReference type="EMBL" id="OLP85272.1"/>
    </source>
</evidence>
<dbReference type="EMBL" id="LSRX01000985">
    <property type="protein sequence ID" value="OLP85272.1"/>
    <property type="molecule type" value="Genomic_DNA"/>
</dbReference>
<gene>
    <name evidence="1" type="ORF">AK812_SmicGene33746</name>
</gene>